<dbReference type="Proteomes" id="UP001548832">
    <property type="component" value="Unassembled WGS sequence"/>
</dbReference>
<organism evidence="2 3">
    <name type="scientific">Mesorhizobium shangrilense</name>
    <dbReference type="NCBI Taxonomy" id="460060"/>
    <lineage>
        <taxon>Bacteria</taxon>
        <taxon>Pseudomonadati</taxon>
        <taxon>Pseudomonadota</taxon>
        <taxon>Alphaproteobacteria</taxon>
        <taxon>Hyphomicrobiales</taxon>
        <taxon>Phyllobacteriaceae</taxon>
        <taxon>Mesorhizobium</taxon>
    </lineage>
</organism>
<dbReference type="InterPro" id="IPR000792">
    <property type="entry name" value="Tscrpt_reg_LuxR_C"/>
</dbReference>
<accession>A0ABV2DPS6</accession>
<protein>
    <submittedName>
        <fullName evidence="2">Helix-turn-helix transcriptional regulator</fullName>
    </submittedName>
</protein>
<dbReference type="Gene3D" id="1.10.10.10">
    <property type="entry name" value="Winged helix-like DNA-binding domain superfamily/Winged helix DNA-binding domain"/>
    <property type="match status" value="1"/>
</dbReference>
<dbReference type="EMBL" id="JBEWSZ010000007">
    <property type="protein sequence ID" value="MET2832037.1"/>
    <property type="molecule type" value="Genomic_DNA"/>
</dbReference>
<sequence>MRSVASGTVMVSERDCPSGSFSHTEFYDWLHPELRAGAAIILEAGDQNLAAVAVHYGLDRADSYDRHVSELLLAISRPLLRSAEAARLFEQAMERERSAAAIVSRSGDVACVVDEQLKVKEANARAESEFQRRKVVSMRAGKFSLSAYDINGWLADTLRLWAAGVEPGTTTRVFFADGAYQIGVTRLPRGAGMRSLFSGGPLFLVIVRDLSVPAEAGTVADLATAFGLTLSEQRLCEMLLLGHSLKEAADMLGIASETARHRLKVIFQKTDTHKQSELIALLGRLL</sequence>
<dbReference type="RefSeq" id="WP_354464266.1">
    <property type="nucleotide sequence ID" value="NZ_JBEWSZ010000007.1"/>
</dbReference>
<comment type="caution">
    <text evidence="2">The sequence shown here is derived from an EMBL/GenBank/DDBJ whole genome shotgun (WGS) entry which is preliminary data.</text>
</comment>
<dbReference type="SMART" id="SM00421">
    <property type="entry name" value="HTH_LUXR"/>
    <property type="match status" value="1"/>
</dbReference>
<dbReference type="InterPro" id="IPR016032">
    <property type="entry name" value="Sig_transdc_resp-reg_C-effctor"/>
</dbReference>
<evidence type="ECO:0000259" key="1">
    <source>
        <dbReference type="SMART" id="SM00421"/>
    </source>
</evidence>
<keyword evidence="3" id="KW-1185">Reference proteome</keyword>
<gene>
    <name evidence="2" type="ORF">ABVQ20_34325</name>
</gene>
<dbReference type="SUPFAM" id="SSF46894">
    <property type="entry name" value="C-terminal effector domain of the bipartite response regulators"/>
    <property type="match status" value="1"/>
</dbReference>
<name>A0ABV2DPS6_9HYPH</name>
<dbReference type="InterPro" id="IPR036388">
    <property type="entry name" value="WH-like_DNA-bd_sf"/>
</dbReference>
<evidence type="ECO:0000313" key="3">
    <source>
        <dbReference type="Proteomes" id="UP001548832"/>
    </source>
</evidence>
<feature type="domain" description="HTH luxR-type" evidence="1">
    <location>
        <begin position="225"/>
        <end position="282"/>
    </location>
</feature>
<reference evidence="2 3" key="1">
    <citation type="submission" date="2024-06" db="EMBL/GenBank/DDBJ databases">
        <authorList>
            <person name="Kim D.-U."/>
        </authorList>
    </citation>
    <scope>NUCLEOTIDE SEQUENCE [LARGE SCALE GENOMIC DNA]</scope>
    <source>
        <strain evidence="2 3">KACC15460</strain>
    </source>
</reference>
<proteinExistence type="predicted"/>
<evidence type="ECO:0000313" key="2">
    <source>
        <dbReference type="EMBL" id="MET2832037.1"/>
    </source>
</evidence>